<evidence type="ECO:0000259" key="7">
    <source>
        <dbReference type="PROSITE" id="PS51999"/>
    </source>
</evidence>
<keyword evidence="10" id="KW-1185">Reference proteome</keyword>
<name>A0A2Z6QGY9_9GLOM</name>
<evidence type="ECO:0000256" key="3">
    <source>
        <dbReference type="ARBA" id="ARBA00022833"/>
    </source>
</evidence>
<dbReference type="Proteomes" id="UP000615446">
    <property type="component" value="Unassembled WGS sequence"/>
</dbReference>
<keyword evidence="2 4" id="KW-0863">Zinc-finger</keyword>
<dbReference type="InterPro" id="IPR010666">
    <property type="entry name" value="Znf_GRF"/>
</dbReference>
<dbReference type="Proteomes" id="UP000247702">
    <property type="component" value="Unassembled WGS sequence"/>
</dbReference>
<reference evidence="8 10" key="1">
    <citation type="submission" date="2017-11" db="EMBL/GenBank/DDBJ databases">
        <title>The genome of Rhizophagus clarus HR1 reveals common genetic basis of auxotrophy among arbuscular mycorrhizal fungi.</title>
        <authorList>
            <person name="Kobayashi Y."/>
        </authorList>
    </citation>
    <scope>NUCLEOTIDE SEQUENCE [LARGE SCALE GENOMIC DNA]</scope>
    <source>
        <strain evidence="8 10">HR1</strain>
    </source>
</reference>
<protein>
    <recommendedName>
        <fullName evidence="7">GRF-type domain-containing protein</fullName>
    </recommendedName>
</protein>
<feature type="region of interest" description="Disordered" evidence="6">
    <location>
        <begin position="196"/>
        <end position="226"/>
    </location>
</feature>
<dbReference type="EMBL" id="BEXD01000080">
    <property type="protein sequence ID" value="GBB84071.1"/>
    <property type="molecule type" value="Genomic_DNA"/>
</dbReference>
<evidence type="ECO:0000313" key="8">
    <source>
        <dbReference type="EMBL" id="GBB84071.1"/>
    </source>
</evidence>
<keyword evidence="5" id="KW-0175">Coiled coil</keyword>
<evidence type="ECO:0000256" key="2">
    <source>
        <dbReference type="ARBA" id="ARBA00022771"/>
    </source>
</evidence>
<dbReference type="PROSITE" id="PS51999">
    <property type="entry name" value="ZF_GRF"/>
    <property type="match status" value="1"/>
</dbReference>
<comment type="caution">
    <text evidence="8">The sequence shown here is derived from an EMBL/GenBank/DDBJ whole genome shotgun (WGS) entry which is preliminary data.</text>
</comment>
<keyword evidence="1" id="KW-0479">Metal-binding</keyword>
<sequence length="343" mass="39468">MGTISSGFHNFNENSFVTGTVPSDFHNLNENSHSQNFSNFSPEFSTPNHIRPRSNSAPRASIPNSTSFSTISNTAVIRQSQQRRNEKICFCGLEPVLREVKINTPNKGRFFWSCRKFGGPNHSEKCNFFKWETQTTQNTDVAGESSSLVQNTYDTPDNNDDDDDVKDVNIVNVGDEVNTSPLDDNDMVTRIIANPRRSHSRTSLSNASIRTTTNRTTNPVPDSNETHTAISLTGDIYTRKPAIFGNWESVPKYSTPQLLDIMQNHLVQQDKNYQRWHTETQLSKKDLEDAKKEVEKLMRELEIINRENVLYKRENELLKGEKRLLEHENNELKEENRELKRRY</sequence>
<feature type="domain" description="GRF-type" evidence="7">
    <location>
        <begin position="89"/>
        <end position="135"/>
    </location>
</feature>
<evidence type="ECO:0000256" key="4">
    <source>
        <dbReference type="PROSITE-ProRule" id="PRU01343"/>
    </source>
</evidence>
<dbReference type="GO" id="GO:0008270">
    <property type="term" value="F:zinc ion binding"/>
    <property type="evidence" value="ECO:0007669"/>
    <property type="project" value="UniProtKB-KW"/>
</dbReference>
<dbReference type="OrthoDB" id="2362996at2759"/>
<evidence type="ECO:0000313" key="10">
    <source>
        <dbReference type="Proteomes" id="UP000247702"/>
    </source>
</evidence>
<dbReference type="Pfam" id="PF06839">
    <property type="entry name" value="Zn_ribbon_GRF"/>
    <property type="match status" value="1"/>
</dbReference>
<evidence type="ECO:0000256" key="1">
    <source>
        <dbReference type="ARBA" id="ARBA00022723"/>
    </source>
</evidence>
<feature type="region of interest" description="Disordered" evidence="6">
    <location>
        <begin position="36"/>
        <end position="67"/>
    </location>
</feature>
<feature type="coiled-coil region" evidence="5">
    <location>
        <begin position="280"/>
        <end position="342"/>
    </location>
</feature>
<proteinExistence type="predicted"/>
<organism evidence="8 10">
    <name type="scientific">Rhizophagus clarus</name>
    <dbReference type="NCBI Taxonomy" id="94130"/>
    <lineage>
        <taxon>Eukaryota</taxon>
        <taxon>Fungi</taxon>
        <taxon>Fungi incertae sedis</taxon>
        <taxon>Mucoromycota</taxon>
        <taxon>Glomeromycotina</taxon>
        <taxon>Glomeromycetes</taxon>
        <taxon>Glomerales</taxon>
        <taxon>Glomeraceae</taxon>
        <taxon>Rhizophagus</taxon>
    </lineage>
</organism>
<dbReference type="EMBL" id="BLAL01000357">
    <property type="protein sequence ID" value="GET04835.1"/>
    <property type="molecule type" value="Genomic_DNA"/>
</dbReference>
<accession>A0A2Z6QGY9</accession>
<reference evidence="9" key="2">
    <citation type="submission" date="2019-10" db="EMBL/GenBank/DDBJ databases">
        <title>Conservation and host-specific expression of non-tandemly repeated heterogenous ribosome RNA gene in arbuscular mycorrhizal fungi.</title>
        <authorList>
            <person name="Maeda T."/>
            <person name="Kobayashi Y."/>
            <person name="Nakagawa T."/>
            <person name="Ezawa T."/>
            <person name="Yamaguchi K."/>
            <person name="Bino T."/>
            <person name="Nishimoto Y."/>
            <person name="Shigenobu S."/>
            <person name="Kawaguchi M."/>
        </authorList>
    </citation>
    <scope>NUCLEOTIDE SEQUENCE</scope>
    <source>
        <strain evidence="9">HR1</strain>
    </source>
</reference>
<keyword evidence="3" id="KW-0862">Zinc</keyword>
<dbReference type="AlphaFoldDB" id="A0A2Z6QGY9"/>
<evidence type="ECO:0000313" key="9">
    <source>
        <dbReference type="EMBL" id="GET04835.1"/>
    </source>
</evidence>
<gene>
    <name evidence="9" type="ORF">RCL2_003112800</name>
    <name evidence="8" type="ORF">RclHR1_01070021</name>
</gene>
<evidence type="ECO:0000256" key="6">
    <source>
        <dbReference type="SAM" id="MobiDB-lite"/>
    </source>
</evidence>
<evidence type="ECO:0000256" key="5">
    <source>
        <dbReference type="SAM" id="Coils"/>
    </source>
</evidence>